<evidence type="ECO:0000259" key="1">
    <source>
        <dbReference type="Pfam" id="PF14096"/>
    </source>
</evidence>
<sequence length="109" mass="12865">MTYEDMQKQIDQYNWDDVFEFVKNLLNEPLCDLALAIKIFYLGDGYGFLINGNSCQNAWNTLMQKLYQDILAGKYKNNHPYEIPLTKVQVYKMKKMNIPPVFYEGYEGD</sequence>
<proteinExistence type="predicted"/>
<dbReference type="InterPro" id="IPR025369">
    <property type="entry name" value="DUF4274"/>
</dbReference>
<dbReference type="RefSeq" id="WP_158552197.1">
    <property type="nucleotide sequence ID" value="NZ_CP060636.1"/>
</dbReference>
<organism evidence="2 3">
    <name type="scientific">[Eubacterium] hominis</name>
    <dbReference type="NCBI Taxonomy" id="2764325"/>
    <lineage>
        <taxon>Bacteria</taxon>
        <taxon>Bacillati</taxon>
        <taxon>Bacillota</taxon>
        <taxon>Erysipelotrichia</taxon>
        <taxon>Erysipelotrichales</taxon>
        <taxon>Erysipelotrichaceae</taxon>
        <taxon>Amedibacillus</taxon>
    </lineage>
</organism>
<protein>
    <submittedName>
        <fullName evidence="2">DUF4274 domain-containing protein</fullName>
    </submittedName>
</protein>
<accession>A0A7G9GP09</accession>
<dbReference type="EMBL" id="CP060636">
    <property type="protein sequence ID" value="QNM12541.1"/>
    <property type="molecule type" value="Genomic_DNA"/>
</dbReference>
<evidence type="ECO:0000313" key="3">
    <source>
        <dbReference type="Proteomes" id="UP000515856"/>
    </source>
</evidence>
<evidence type="ECO:0000313" key="2">
    <source>
        <dbReference type="EMBL" id="QNM12541.1"/>
    </source>
</evidence>
<dbReference type="KEGG" id="ehn:H9Q80_00865"/>
<gene>
    <name evidence="2" type="ORF">H9Q80_00865</name>
</gene>
<reference evidence="2 3" key="1">
    <citation type="submission" date="2020-08" db="EMBL/GenBank/DDBJ databases">
        <authorList>
            <person name="Liu C."/>
            <person name="Sun Q."/>
        </authorList>
    </citation>
    <scope>NUCLEOTIDE SEQUENCE [LARGE SCALE GENOMIC DNA]</scope>
    <source>
        <strain evidence="2 3">NSJ-61</strain>
    </source>
</reference>
<dbReference type="AlphaFoldDB" id="A0A7G9GP09"/>
<feature type="domain" description="DUF4274" evidence="1">
    <location>
        <begin position="10"/>
        <end position="55"/>
    </location>
</feature>
<dbReference type="Pfam" id="PF14096">
    <property type="entry name" value="DUF4274"/>
    <property type="match status" value="1"/>
</dbReference>
<dbReference type="Proteomes" id="UP000515856">
    <property type="component" value="Chromosome"/>
</dbReference>
<keyword evidence="3" id="KW-1185">Reference proteome</keyword>
<name>A0A7G9GP09_9FIRM</name>